<accession>A0A8H5TCY2</accession>
<dbReference type="Proteomes" id="UP000567885">
    <property type="component" value="Unassembled WGS sequence"/>
</dbReference>
<reference evidence="5 6" key="1">
    <citation type="submission" date="2020-05" db="EMBL/GenBank/DDBJ databases">
        <title>Identification and distribution of gene clusters putatively required for synthesis of sphingolipid metabolism inhibitors in phylogenetically diverse species of the filamentous fungus Fusarium.</title>
        <authorList>
            <person name="Kim H.-S."/>
            <person name="Busman M."/>
            <person name="Brown D.W."/>
            <person name="Divon H."/>
            <person name="Uhlig S."/>
            <person name="Proctor R.H."/>
        </authorList>
    </citation>
    <scope>NUCLEOTIDE SEQUENCE [LARGE SCALE GENOMIC DNA]</scope>
    <source>
        <strain evidence="5 6">NRRL 20693</strain>
    </source>
</reference>
<dbReference type="GO" id="GO:0032259">
    <property type="term" value="P:methylation"/>
    <property type="evidence" value="ECO:0007669"/>
    <property type="project" value="UniProtKB-KW"/>
</dbReference>
<keyword evidence="2 5" id="KW-0808">Transferase</keyword>
<keyword evidence="6" id="KW-1185">Reference proteome</keyword>
<dbReference type="PANTHER" id="PTHR43712:SF12">
    <property type="entry name" value="STERIGMATOCYSTIN 8-O-METHYLTRANSFERASE"/>
    <property type="match status" value="1"/>
</dbReference>
<dbReference type="InterPro" id="IPR036390">
    <property type="entry name" value="WH_DNA-bd_sf"/>
</dbReference>
<dbReference type="InterPro" id="IPR001077">
    <property type="entry name" value="COMT_C"/>
</dbReference>
<dbReference type="OrthoDB" id="1606438at2759"/>
<evidence type="ECO:0000259" key="4">
    <source>
        <dbReference type="Pfam" id="PF00891"/>
    </source>
</evidence>
<keyword evidence="1 5" id="KW-0489">Methyltransferase</keyword>
<dbReference type="Gene3D" id="1.10.10.10">
    <property type="entry name" value="Winged helix-like DNA-binding domain superfamily/Winged helix DNA-binding domain"/>
    <property type="match status" value="1"/>
</dbReference>
<name>A0A8H5TCY2_FUSHE</name>
<evidence type="ECO:0000313" key="6">
    <source>
        <dbReference type="Proteomes" id="UP000567885"/>
    </source>
</evidence>
<keyword evidence="3" id="KW-0949">S-adenosyl-L-methionine</keyword>
<dbReference type="EMBL" id="JAAGWQ010000103">
    <property type="protein sequence ID" value="KAF5667303.1"/>
    <property type="molecule type" value="Genomic_DNA"/>
</dbReference>
<dbReference type="InterPro" id="IPR036388">
    <property type="entry name" value="WH-like_DNA-bd_sf"/>
</dbReference>
<organism evidence="5 6">
    <name type="scientific">Fusarium heterosporum</name>
    <dbReference type="NCBI Taxonomy" id="42747"/>
    <lineage>
        <taxon>Eukaryota</taxon>
        <taxon>Fungi</taxon>
        <taxon>Dikarya</taxon>
        <taxon>Ascomycota</taxon>
        <taxon>Pezizomycotina</taxon>
        <taxon>Sordariomycetes</taxon>
        <taxon>Hypocreomycetidae</taxon>
        <taxon>Hypocreales</taxon>
        <taxon>Nectriaceae</taxon>
        <taxon>Fusarium</taxon>
        <taxon>Fusarium heterosporum species complex</taxon>
    </lineage>
</organism>
<dbReference type="Gene3D" id="3.40.50.150">
    <property type="entry name" value="Vaccinia Virus protein VP39"/>
    <property type="match status" value="1"/>
</dbReference>
<evidence type="ECO:0000256" key="2">
    <source>
        <dbReference type="ARBA" id="ARBA00022679"/>
    </source>
</evidence>
<dbReference type="InterPro" id="IPR016461">
    <property type="entry name" value="COMT-like"/>
</dbReference>
<evidence type="ECO:0000313" key="5">
    <source>
        <dbReference type="EMBL" id="KAF5667303.1"/>
    </source>
</evidence>
<sequence>MEPSQTSNLLQLSKTVLEAASAIVHYLQNTNQEEPSFNQNSSVIRGDDDLEATRVLLNEAANDLLHLVNGPINQFRWLLMSHYDLAAYQAALQFCFFRHVPLNGKIGLSELAHKAGIDQDRCGRVVRHLTTHHVFNEVEPDVFEHTSSSALLAKDSNMEALLLMQFDEMFKAATATSTSMKDAPFETNSNTCGFATYHGMSAYSWYTEHPDKALNFAKAMAALTKMDRPISTLRDEFAWDKLGRFGRIVDVGGGSGHVSIYLATHYSDLNFVVQESNSAAIAEGHAKLTPDIAERVKFMQHDFFTEQPITDASAFFLRHCLHNWNDEDCIRIIRALVPALERCKPGARVLINEEVLPERNEVSKYEENLLRQCDMCMMVIAGSKQRTAKEFEKLLIEADSRFEVVKIHGAYTMGLVEAYLRV</sequence>
<gene>
    <name evidence="5" type="ORF">FHETE_6006</name>
</gene>
<dbReference type="SUPFAM" id="SSF53335">
    <property type="entry name" value="S-adenosyl-L-methionine-dependent methyltransferases"/>
    <property type="match status" value="1"/>
</dbReference>
<feature type="domain" description="O-methyltransferase C-terminal" evidence="4">
    <location>
        <begin position="184"/>
        <end position="398"/>
    </location>
</feature>
<comment type="caution">
    <text evidence="5">The sequence shown here is derived from an EMBL/GenBank/DDBJ whole genome shotgun (WGS) entry which is preliminary data.</text>
</comment>
<dbReference type="SUPFAM" id="SSF46785">
    <property type="entry name" value="Winged helix' DNA-binding domain"/>
    <property type="match status" value="1"/>
</dbReference>
<dbReference type="CDD" id="cd02440">
    <property type="entry name" value="AdoMet_MTases"/>
    <property type="match status" value="1"/>
</dbReference>
<dbReference type="PROSITE" id="PS51683">
    <property type="entry name" value="SAM_OMT_II"/>
    <property type="match status" value="1"/>
</dbReference>
<proteinExistence type="predicted"/>
<dbReference type="PANTHER" id="PTHR43712">
    <property type="entry name" value="PUTATIVE (AFU_ORTHOLOGUE AFUA_4G14580)-RELATED"/>
    <property type="match status" value="1"/>
</dbReference>
<dbReference type="GO" id="GO:0008171">
    <property type="term" value="F:O-methyltransferase activity"/>
    <property type="evidence" value="ECO:0007669"/>
    <property type="project" value="InterPro"/>
</dbReference>
<dbReference type="AlphaFoldDB" id="A0A8H5TCY2"/>
<protein>
    <submittedName>
        <fullName evidence="5">O-methyltransferase</fullName>
    </submittedName>
</protein>
<dbReference type="Pfam" id="PF00891">
    <property type="entry name" value="Methyltransf_2"/>
    <property type="match status" value="1"/>
</dbReference>
<evidence type="ECO:0000256" key="3">
    <source>
        <dbReference type="ARBA" id="ARBA00022691"/>
    </source>
</evidence>
<dbReference type="InterPro" id="IPR029063">
    <property type="entry name" value="SAM-dependent_MTases_sf"/>
</dbReference>
<evidence type="ECO:0000256" key="1">
    <source>
        <dbReference type="ARBA" id="ARBA00022603"/>
    </source>
</evidence>